<dbReference type="OrthoDB" id="1078540at2"/>
<keyword evidence="3" id="KW-1185">Reference proteome</keyword>
<evidence type="ECO:0000259" key="1">
    <source>
        <dbReference type="PROSITE" id="PS51750"/>
    </source>
</evidence>
<dbReference type="PANTHER" id="PTHR36180">
    <property type="entry name" value="DNA-BINDING PROTEIN-RELATED-RELATED"/>
    <property type="match status" value="1"/>
</dbReference>
<dbReference type="Pfam" id="PF10546">
    <property type="entry name" value="P63C"/>
    <property type="match status" value="1"/>
</dbReference>
<proteinExistence type="predicted"/>
<dbReference type="AlphaFoldDB" id="A0A2Z3GRP9"/>
<gene>
    <name evidence="2" type="ORF">DDQ68_00140</name>
</gene>
<name>A0A2Z3GRP9_9BACT</name>
<reference evidence="3" key="1">
    <citation type="submission" date="2018-04" db="EMBL/GenBank/DDBJ databases">
        <title>Complete genome of Antarctic heterotrophic bacterium Hymenobacter nivis.</title>
        <authorList>
            <person name="Terashima M."/>
        </authorList>
    </citation>
    <scope>NUCLEOTIDE SEQUENCE [LARGE SCALE GENOMIC DNA]</scope>
    <source>
        <strain evidence="3">NBRC 111535</strain>
    </source>
</reference>
<evidence type="ECO:0000313" key="2">
    <source>
        <dbReference type="EMBL" id="AWM31330.1"/>
    </source>
</evidence>
<organism evidence="2 3">
    <name type="scientific">Hymenobacter nivis</name>
    <dbReference type="NCBI Taxonomy" id="1850093"/>
    <lineage>
        <taxon>Bacteria</taxon>
        <taxon>Pseudomonadati</taxon>
        <taxon>Bacteroidota</taxon>
        <taxon>Cytophagia</taxon>
        <taxon>Cytophagales</taxon>
        <taxon>Hymenobacteraceae</taxon>
        <taxon>Hymenobacter</taxon>
    </lineage>
</organism>
<dbReference type="Pfam" id="PF02498">
    <property type="entry name" value="Bro-N"/>
    <property type="match status" value="1"/>
</dbReference>
<sequence>MKKVQLFDFNSHEVGTLTDENGNPWFVAKNVAAAIGLKWNGNDTLKAIKPEWKLSMEIPYSGQVRRVLFISEAAMYKLAFRSDKLEAEAFTDWVAEVVLPTLRKTGTYSLQSQLLPSPRSWEKTFPTEFMRNVLKLYGQPYNPKGTPQFVGLFINKYVYNCMDCFMAKELKAARASYGGDDEVAFLHQYLAEPAREALQSHIAALNTLMSASSNKEHFDLMFGRVYVHKNQLEMHLR</sequence>
<evidence type="ECO:0000313" key="3">
    <source>
        <dbReference type="Proteomes" id="UP000245999"/>
    </source>
</evidence>
<dbReference type="InterPro" id="IPR003497">
    <property type="entry name" value="BRO_N_domain"/>
</dbReference>
<accession>A0A2Z3GRP9</accession>
<feature type="domain" description="Bro-N" evidence="1">
    <location>
        <begin position="1"/>
        <end position="106"/>
    </location>
</feature>
<dbReference type="InterPro" id="IPR018874">
    <property type="entry name" value="Phage_Mx8_p63_C"/>
</dbReference>
<protein>
    <recommendedName>
        <fullName evidence="1">Bro-N domain-containing protein</fullName>
    </recommendedName>
</protein>
<dbReference type="KEGG" id="hnv:DDQ68_00140"/>
<dbReference type="SMART" id="SM01040">
    <property type="entry name" value="Bro-N"/>
    <property type="match status" value="1"/>
</dbReference>
<dbReference type="PANTHER" id="PTHR36180:SF2">
    <property type="entry name" value="BRO FAMILY PROTEIN"/>
    <property type="match status" value="1"/>
</dbReference>
<dbReference type="Proteomes" id="UP000245999">
    <property type="component" value="Chromosome"/>
</dbReference>
<dbReference type="RefSeq" id="WP_109651669.1">
    <property type="nucleotide sequence ID" value="NZ_CP029145.1"/>
</dbReference>
<dbReference type="EMBL" id="CP029145">
    <property type="protein sequence ID" value="AWM31330.1"/>
    <property type="molecule type" value="Genomic_DNA"/>
</dbReference>
<dbReference type="PROSITE" id="PS51750">
    <property type="entry name" value="BRO_N"/>
    <property type="match status" value="1"/>
</dbReference>